<dbReference type="SUPFAM" id="SSF51161">
    <property type="entry name" value="Trimeric LpxA-like enzymes"/>
    <property type="match status" value="1"/>
</dbReference>
<dbReference type="InterPro" id="IPR011004">
    <property type="entry name" value="Trimer_LpxA-like_sf"/>
</dbReference>
<evidence type="ECO:0000313" key="6">
    <source>
        <dbReference type="EMBL" id="WWO36837.1"/>
    </source>
</evidence>
<dbReference type="PROSITE" id="PS00101">
    <property type="entry name" value="HEXAPEP_TRANSFERASES"/>
    <property type="match status" value="1"/>
</dbReference>
<keyword evidence="7" id="KW-1185">Reference proteome</keyword>
<organism evidence="6 7">
    <name type="scientific">Pectobacterium cacticida</name>
    <dbReference type="NCBI Taxonomy" id="69221"/>
    <lineage>
        <taxon>Bacteria</taxon>
        <taxon>Pseudomonadati</taxon>
        <taxon>Pseudomonadota</taxon>
        <taxon>Gammaproteobacteria</taxon>
        <taxon>Enterobacterales</taxon>
        <taxon>Pectobacteriaceae</taxon>
        <taxon>Pectobacterium</taxon>
    </lineage>
</organism>
<sequence>MKLAIYGAGGLGREVLVLAQTINADKKCWDDFVFIDDINPGRELKGFPVLDFDTIKQIGDIEVVIAVGEPAVRMLLAEKVLAEQLVLATLIHPGIRLTACTTIGKGVVVCEGVFVSCDVTLADNVFLQPNSSVGHDARIGEHSILSTYATLGGKCQIGARTFIGMSTAVKESVTVGDDTIIGMGAVVLGDIESDVIALGNPARVMRKNESKKVFK</sequence>
<reference evidence="6 7" key="1">
    <citation type="journal article" date="2024" name="Front. Plant Sci.">
        <title>Comprehensive phenomic and genomic studies of the species, Pectobacterium cacticida and proposal for reclassification as Alcorniella cacticida comb. nov.</title>
        <authorList>
            <person name="Jonca J."/>
            <person name="Pirhonen M."/>
            <person name="Waleron M.M."/>
            <person name="Gawor J."/>
            <person name="Mrozik A."/>
            <person name="Smoktunowicz M."/>
            <person name="Waleron K."/>
            <person name="Waleron M."/>
        </authorList>
    </citation>
    <scope>NUCLEOTIDE SEQUENCE [LARGE SCALE GENOMIC DNA]</scope>
    <source>
        <strain evidence="6 7">DPMP6</strain>
    </source>
</reference>
<dbReference type="InterPro" id="IPR001451">
    <property type="entry name" value="Hexapep"/>
</dbReference>
<dbReference type="RefSeq" id="WP_264495859.1">
    <property type="nucleotide sequence ID" value="NZ_CP109947.1"/>
</dbReference>
<keyword evidence="3" id="KW-0677">Repeat</keyword>
<evidence type="ECO:0000256" key="3">
    <source>
        <dbReference type="ARBA" id="ARBA00022737"/>
    </source>
</evidence>
<dbReference type="CDD" id="cd03360">
    <property type="entry name" value="LbH_AT_putative"/>
    <property type="match status" value="1"/>
</dbReference>
<dbReference type="EMBL" id="CP125967">
    <property type="protein sequence ID" value="WWO36837.1"/>
    <property type="molecule type" value="Genomic_DNA"/>
</dbReference>
<evidence type="ECO:0000256" key="2">
    <source>
        <dbReference type="ARBA" id="ARBA00022679"/>
    </source>
</evidence>
<gene>
    <name evidence="6" type="ORF">QNA12_09510</name>
</gene>
<keyword evidence="2" id="KW-0808">Transferase</keyword>
<dbReference type="Gene3D" id="3.40.50.20">
    <property type="match status" value="1"/>
</dbReference>
<evidence type="ECO:0000256" key="1">
    <source>
        <dbReference type="ARBA" id="ARBA00007274"/>
    </source>
</evidence>
<comment type="similarity">
    <text evidence="1">Belongs to the transferase hexapeptide repeat family.</text>
</comment>
<dbReference type="InterPro" id="IPR050179">
    <property type="entry name" value="Trans_hexapeptide_repeat"/>
</dbReference>
<name>A0ABZ2G6J9_9GAMM</name>
<keyword evidence="4" id="KW-0012">Acyltransferase</keyword>
<accession>A0ABZ2G6J9</accession>
<dbReference type="Pfam" id="PF17836">
    <property type="entry name" value="PglD_N"/>
    <property type="match status" value="1"/>
</dbReference>
<dbReference type="InterPro" id="IPR018357">
    <property type="entry name" value="Hexapep_transf_CS"/>
</dbReference>
<evidence type="ECO:0000256" key="4">
    <source>
        <dbReference type="ARBA" id="ARBA00023315"/>
    </source>
</evidence>
<evidence type="ECO:0000259" key="5">
    <source>
        <dbReference type="Pfam" id="PF17836"/>
    </source>
</evidence>
<dbReference type="Pfam" id="PF00132">
    <property type="entry name" value="Hexapep"/>
    <property type="match status" value="2"/>
</dbReference>
<proteinExistence type="inferred from homology"/>
<dbReference type="InterPro" id="IPR020019">
    <property type="entry name" value="AcTrfase_PglD-like"/>
</dbReference>
<dbReference type="Proteomes" id="UP001379444">
    <property type="component" value="Chromosome"/>
</dbReference>
<dbReference type="Gene3D" id="2.160.10.10">
    <property type="entry name" value="Hexapeptide repeat proteins"/>
    <property type="match status" value="1"/>
</dbReference>
<dbReference type="PANTHER" id="PTHR43300:SF7">
    <property type="entry name" value="UDP-N-ACETYLBACILLOSAMINE N-ACETYLTRANSFERASE"/>
    <property type="match status" value="1"/>
</dbReference>
<dbReference type="NCBIfam" id="TIGR03570">
    <property type="entry name" value="NeuD_NnaD"/>
    <property type="match status" value="1"/>
</dbReference>
<protein>
    <submittedName>
        <fullName evidence="6">NeuD/PglB/VioB family sugar acetyltransferase</fullName>
    </submittedName>
</protein>
<dbReference type="PANTHER" id="PTHR43300">
    <property type="entry name" value="ACETYLTRANSFERASE"/>
    <property type="match status" value="1"/>
</dbReference>
<feature type="domain" description="PglD N-terminal" evidence="5">
    <location>
        <begin position="2"/>
        <end position="80"/>
    </location>
</feature>
<dbReference type="InterPro" id="IPR041561">
    <property type="entry name" value="PglD_N"/>
</dbReference>
<evidence type="ECO:0000313" key="7">
    <source>
        <dbReference type="Proteomes" id="UP001379444"/>
    </source>
</evidence>